<name>A0A4D9DAT3_9STRA</name>
<feature type="region of interest" description="Disordered" evidence="1">
    <location>
        <begin position="79"/>
        <end position="130"/>
    </location>
</feature>
<accession>A0A4D9DAT3</accession>
<feature type="compositionally biased region" description="Basic and acidic residues" evidence="1">
    <location>
        <begin position="81"/>
        <end position="97"/>
    </location>
</feature>
<evidence type="ECO:0000313" key="3">
    <source>
        <dbReference type="Proteomes" id="UP000355283"/>
    </source>
</evidence>
<protein>
    <submittedName>
        <fullName evidence="2">Uncharacterized protein</fullName>
    </submittedName>
</protein>
<feature type="region of interest" description="Disordered" evidence="1">
    <location>
        <begin position="1"/>
        <end position="27"/>
    </location>
</feature>
<evidence type="ECO:0000256" key="1">
    <source>
        <dbReference type="SAM" id="MobiDB-lite"/>
    </source>
</evidence>
<comment type="caution">
    <text evidence="2">The sequence shown here is derived from an EMBL/GenBank/DDBJ whole genome shotgun (WGS) entry which is preliminary data.</text>
</comment>
<feature type="compositionally biased region" description="Basic residues" evidence="1">
    <location>
        <begin position="1"/>
        <end position="12"/>
    </location>
</feature>
<evidence type="ECO:0000313" key="2">
    <source>
        <dbReference type="EMBL" id="TFJ88114.1"/>
    </source>
</evidence>
<dbReference type="Proteomes" id="UP000355283">
    <property type="component" value="Unassembled WGS sequence"/>
</dbReference>
<sequence length="155" mass="17121">MAKSARSKSRKHWASERRRTLGVPAETKQLMEQSQRLAANLSKQTSQPSIMKLKSVFKRPGSNSYAMSVQRRLAISCKRKSGTEGKHKASAVERESEGEMETVESAGAVSEDPVEEVDGMEVVPGKRPTGKARIVSRFKKSGQAFSAKKQKRVKS</sequence>
<keyword evidence="3" id="KW-1185">Reference proteome</keyword>
<dbReference type="AlphaFoldDB" id="A0A4D9DAT3"/>
<reference evidence="2 3" key="1">
    <citation type="submission" date="2019-01" db="EMBL/GenBank/DDBJ databases">
        <title>Nuclear Genome Assembly of the Microalgal Biofuel strain Nannochloropsis salina CCMP1776.</title>
        <authorList>
            <person name="Hovde B."/>
        </authorList>
    </citation>
    <scope>NUCLEOTIDE SEQUENCE [LARGE SCALE GENOMIC DNA]</scope>
    <source>
        <strain evidence="2 3">CCMP1776</strain>
    </source>
</reference>
<organism evidence="2 3">
    <name type="scientific">Nannochloropsis salina CCMP1776</name>
    <dbReference type="NCBI Taxonomy" id="1027361"/>
    <lineage>
        <taxon>Eukaryota</taxon>
        <taxon>Sar</taxon>
        <taxon>Stramenopiles</taxon>
        <taxon>Ochrophyta</taxon>
        <taxon>Eustigmatophyceae</taxon>
        <taxon>Eustigmatales</taxon>
        <taxon>Monodopsidaceae</taxon>
        <taxon>Microchloropsis</taxon>
        <taxon>Microchloropsis salina</taxon>
    </lineage>
</organism>
<gene>
    <name evidence="2" type="ORF">NSK_000468</name>
</gene>
<proteinExistence type="predicted"/>
<dbReference type="OrthoDB" id="10287490at2759"/>
<dbReference type="EMBL" id="SDOX01000002">
    <property type="protein sequence ID" value="TFJ88114.1"/>
    <property type="molecule type" value="Genomic_DNA"/>
</dbReference>